<reference evidence="3 4" key="2">
    <citation type="journal article" date="2013" name="Stand. Genomic Sci.">
        <title>Complete genome sequence of Halorhodospira halophila SL1.</title>
        <authorList>
            <person name="Challacombe J.F."/>
            <person name="Majid S."/>
            <person name="Deole R."/>
            <person name="Brettin T.S."/>
            <person name="Bruce D."/>
            <person name="Delano S.F."/>
            <person name="Detter J.C."/>
            <person name="Gleasner C.D."/>
            <person name="Han C.S."/>
            <person name="Misra M."/>
            <person name="Reitenga K.G."/>
            <person name="Mikhailova N."/>
            <person name="Woyke T."/>
            <person name="Pitluck S."/>
            <person name="Nolan M."/>
            <person name="Land M.L."/>
            <person name="Saunders E."/>
            <person name="Tapia R."/>
            <person name="Lapidus A."/>
            <person name="Ivanova N."/>
            <person name="Hoff W.D."/>
        </authorList>
    </citation>
    <scope>NUCLEOTIDE SEQUENCE [LARGE SCALE GENOMIC DNA]</scope>
    <source>
        <strain evidence="4">DSM 244 / SL1</strain>
    </source>
</reference>
<accession>A1WXD0</accession>
<evidence type="ECO:0000313" key="3">
    <source>
        <dbReference type="EMBL" id="ABM62342.1"/>
    </source>
</evidence>
<evidence type="ECO:0008006" key="5">
    <source>
        <dbReference type="Google" id="ProtNLM"/>
    </source>
</evidence>
<feature type="signal peptide" evidence="2">
    <location>
        <begin position="1"/>
        <end position="22"/>
    </location>
</feature>
<feature type="chain" id="PRO_5002640889" description="Entericidin EcnAB" evidence="2">
    <location>
        <begin position="23"/>
        <end position="63"/>
    </location>
</feature>
<protein>
    <recommendedName>
        <fullName evidence="5">Entericidin EcnAB</fullName>
    </recommendedName>
</protein>
<keyword evidence="4" id="KW-1185">Reference proteome</keyword>
<feature type="region of interest" description="Disordered" evidence="1">
    <location>
        <begin position="28"/>
        <end position="63"/>
    </location>
</feature>
<sequence length="63" mass="6411">MMKYLKAIGIALVMGLFLVALSGCNSGPAEDAGEEVDDAVEEAGDSLEEAGEDAEDAGEDAGY</sequence>
<evidence type="ECO:0000256" key="2">
    <source>
        <dbReference type="SAM" id="SignalP"/>
    </source>
</evidence>
<name>A1WXD0_HALHL</name>
<dbReference type="EMBL" id="CP000544">
    <property type="protein sequence ID" value="ABM62342.1"/>
    <property type="molecule type" value="Genomic_DNA"/>
</dbReference>
<evidence type="ECO:0000256" key="1">
    <source>
        <dbReference type="SAM" id="MobiDB-lite"/>
    </source>
</evidence>
<organism evidence="3 4">
    <name type="scientific">Halorhodospira halophila (strain DSM 244 / SL1)</name>
    <name type="common">Ectothiorhodospira halophila (strain DSM 244 / SL1)</name>
    <dbReference type="NCBI Taxonomy" id="349124"/>
    <lineage>
        <taxon>Bacteria</taxon>
        <taxon>Pseudomonadati</taxon>
        <taxon>Pseudomonadota</taxon>
        <taxon>Gammaproteobacteria</taxon>
        <taxon>Chromatiales</taxon>
        <taxon>Ectothiorhodospiraceae</taxon>
        <taxon>Halorhodospira</taxon>
    </lineage>
</organism>
<dbReference type="HOGENOM" id="CLU_192805_1_0_6"/>
<reference evidence="4" key="1">
    <citation type="submission" date="2006-12" db="EMBL/GenBank/DDBJ databases">
        <title>Complete sequence of Halorhodospira halophila SL1.</title>
        <authorList>
            <consortium name="US DOE Joint Genome Institute"/>
            <person name="Copeland A."/>
            <person name="Lucas S."/>
            <person name="Lapidus A."/>
            <person name="Barry K."/>
            <person name="Detter J.C."/>
            <person name="Glavina del Rio T."/>
            <person name="Hammon N."/>
            <person name="Israni S."/>
            <person name="Dalin E."/>
            <person name="Tice H."/>
            <person name="Pitluck S."/>
            <person name="Saunders E."/>
            <person name="Brettin T."/>
            <person name="Bruce D."/>
            <person name="Han C."/>
            <person name="Tapia R."/>
            <person name="Schmutz J."/>
            <person name="Larimer F."/>
            <person name="Land M."/>
            <person name="Hauser L."/>
            <person name="Kyrpides N."/>
            <person name="Mikhailova N."/>
            <person name="Hoff W."/>
            <person name="Richardson P."/>
        </authorList>
    </citation>
    <scope>NUCLEOTIDE SEQUENCE [LARGE SCALE GENOMIC DNA]</scope>
    <source>
        <strain evidence="4">DSM 244 / SL1</strain>
    </source>
</reference>
<proteinExistence type="predicted"/>
<gene>
    <name evidence="3" type="ordered locus">Hhal_1578</name>
</gene>
<dbReference type="STRING" id="349124.Hhal_1578"/>
<feature type="compositionally biased region" description="Acidic residues" evidence="1">
    <location>
        <begin position="31"/>
        <end position="63"/>
    </location>
</feature>
<dbReference type="Proteomes" id="UP000000647">
    <property type="component" value="Chromosome"/>
</dbReference>
<keyword evidence="2" id="KW-0732">Signal</keyword>
<dbReference type="RefSeq" id="WP_011814364.1">
    <property type="nucleotide sequence ID" value="NC_008789.1"/>
</dbReference>
<evidence type="ECO:0000313" key="4">
    <source>
        <dbReference type="Proteomes" id="UP000000647"/>
    </source>
</evidence>
<dbReference type="KEGG" id="hha:Hhal_1578"/>
<dbReference type="PROSITE" id="PS51257">
    <property type="entry name" value="PROKAR_LIPOPROTEIN"/>
    <property type="match status" value="1"/>
</dbReference>
<dbReference type="AlphaFoldDB" id="A1WXD0"/>